<evidence type="ECO:0000256" key="1">
    <source>
        <dbReference type="SAM" id="Phobius"/>
    </source>
</evidence>
<sequence>MGEPTGPGTHLVSALRLAAIGLLALGFSGWVLDDGGEVTLESPFTLAFGLGVACAIVSIYLGIFLANRD</sequence>
<comment type="caution">
    <text evidence="2">The sequence shown here is derived from an EMBL/GenBank/DDBJ whole genome shotgun (WGS) entry which is preliminary data.</text>
</comment>
<organism evidence="2 3">
    <name type="scientific">Natronorubrum tibetense GA33</name>
    <dbReference type="NCBI Taxonomy" id="1114856"/>
    <lineage>
        <taxon>Archaea</taxon>
        <taxon>Methanobacteriati</taxon>
        <taxon>Methanobacteriota</taxon>
        <taxon>Stenosarchaea group</taxon>
        <taxon>Halobacteria</taxon>
        <taxon>Halobacteriales</taxon>
        <taxon>Natrialbaceae</taxon>
        <taxon>Natronorubrum</taxon>
    </lineage>
</organism>
<evidence type="ECO:0008006" key="4">
    <source>
        <dbReference type="Google" id="ProtNLM"/>
    </source>
</evidence>
<dbReference type="Proteomes" id="UP000011599">
    <property type="component" value="Unassembled WGS sequence"/>
</dbReference>
<keyword evidence="1" id="KW-1133">Transmembrane helix</keyword>
<gene>
    <name evidence="2" type="ORF">C496_21157</name>
</gene>
<dbReference type="AlphaFoldDB" id="L9VH82"/>
<dbReference type="PATRIC" id="fig|1114856.3.peg.4364"/>
<proteinExistence type="predicted"/>
<dbReference type="OrthoDB" id="191535at2157"/>
<keyword evidence="1" id="KW-0472">Membrane</keyword>
<protein>
    <recommendedName>
        <fullName evidence="4">CT1 solute carrier family 6, member 8</fullName>
    </recommendedName>
</protein>
<accession>L9VH82</accession>
<name>L9VH82_9EURY</name>
<dbReference type="EMBL" id="AOHW01000051">
    <property type="protein sequence ID" value="ELY36439.1"/>
    <property type="molecule type" value="Genomic_DNA"/>
</dbReference>
<reference evidence="2 3" key="1">
    <citation type="journal article" date="2014" name="PLoS Genet.">
        <title>Phylogenetically driven sequencing of extremely halophilic archaea reveals strategies for static and dynamic osmo-response.</title>
        <authorList>
            <person name="Becker E.A."/>
            <person name="Seitzer P.M."/>
            <person name="Tritt A."/>
            <person name="Larsen D."/>
            <person name="Krusor M."/>
            <person name="Yao A.I."/>
            <person name="Wu D."/>
            <person name="Madern D."/>
            <person name="Eisen J.A."/>
            <person name="Darling A.E."/>
            <person name="Facciotti M.T."/>
        </authorList>
    </citation>
    <scope>NUCLEOTIDE SEQUENCE [LARGE SCALE GENOMIC DNA]</scope>
    <source>
        <strain evidence="2 3">GA33</strain>
    </source>
</reference>
<evidence type="ECO:0000313" key="2">
    <source>
        <dbReference type="EMBL" id="ELY36439.1"/>
    </source>
</evidence>
<feature type="transmembrane region" description="Helical" evidence="1">
    <location>
        <begin position="44"/>
        <end position="66"/>
    </location>
</feature>
<keyword evidence="1" id="KW-0812">Transmembrane</keyword>
<feature type="transmembrane region" description="Helical" evidence="1">
    <location>
        <begin position="12"/>
        <end position="32"/>
    </location>
</feature>
<keyword evidence="3" id="KW-1185">Reference proteome</keyword>
<dbReference type="eggNOG" id="arCOG10711">
    <property type="taxonomic scope" value="Archaea"/>
</dbReference>
<dbReference type="STRING" id="1114856.GCA_000383975_01770"/>
<evidence type="ECO:0000313" key="3">
    <source>
        <dbReference type="Proteomes" id="UP000011599"/>
    </source>
</evidence>
<dbReference type="RefSeq" id="WP_006092491.1">
    <property type="nucleotide sequence ID" value="NZ_AOHW01000051.1"/>
</dbReference>